<dbReference type="GO" id="GO:0000166">
    <property type="term" value="F:nucleotide binding"/>
    <property type="evidence" value="ECO:0007669"/>
    <property type="project" value="InterPro"/>
</dbReference>
<dbReference type="OrthoDB" id="9792085at2"/>
<proteinExistence type="predicted"/>
<accession>A0A127A0M4</accession>
<dbReference type="EMBL" id="CP014518">
    <property type="protein sequence ID" value="AMM32185.1"/>
    <property type="molecule type" value="Genomic_DNA"/>
</dbReference>
<dbReference type="GO" id="GO:0016491">
    <property type="term" value="F:oxidoreductase activity"/>
    <property type="evidence" value="ECO:0007669"/>
    <property type="project" value="UniProtKB-KW"/>
</dbReference>
<evidence type="ECO:0000259" key="3">
    <source>
        <dbReference type="Pfam" id="PF01408"/>
    </source>
</evidence>
<reference evidence="5 6" key="1">
    <citation type="submission" date="2016-02" db="EMBL/GenBank/DDBJ databases">
        <title>Complete genome of Sinomonas atrocyanea KCTC 3377.</title>
        <authorList>
            <person name="Kim K.M."/>
        </authorList>
    </citation>
    <scope>NUCLEOTIDE SEQUENCE [LARGE SCALE GENOMIC DNA]</scope>
    <source>
        <strain evidence="5 6">KCTC 3377</strain>
    </source>
</reference>
<dbReference type="PANTHER" id="PTHR43818">
    <property type="entry name" value="BCDNA.GH03377"/>
    <property type="match status" value="1"/>
</dbReference>
<dbReference type="InterPro" id="IPR050463">
    <property type="entry name" value="Gfo/Idh/MocA_oxidrdct_glycsds"/>
</dbReference>
<feature type="domain" description="GFO/IDH/MocA-like oxidoreductase" evidence="4">
    <location>
        <begin position="131"/>
        <end position="265"/>
    </location>
</feature>
<dbReference type="PANTHER" id="PTHR43818:SF11">
    <property type="entry name" value="BCDNA.GH03377"/>
    <property type="match status" value="1"/>
</dbReference>
<dbReference type="RefSeq" id="WP_066497023.1">
    <property type="nucleotide sequence ID" value="NZ_BJMO01000030.1"/>
</dbReference>
<evidence type="ECO:0000259" key="4">
    <source>
        <dbReference type="Pfam" id="PF22725"/>
    </source>
</evidence>
<protein>
    <submittedName>
        <fullName evidence="5">Oxidoreductase domain protein</fullName>
    </submittedName>
</protein>
<dbReference type="Gene3D" id="3.30.360.10">
    <property type="entry name" value="Dihydrodipicolinate Reductase, domain 2"/>
    <property type="match status" value="1"/>
</dbReference>
<dbReference type="Pfam" id="PF01408">
    <property type="entry name" value="GFO_IDH_MocA"/>
    <property type="match status" value="1"/>
</dbReference>
<dbReference type="InterPro" id="IPR000683">
    <property type="entry name" value="Gfo/Idh/MocA-like_OxRdtase_N"/>
</dbReference>
<dbReference type="SUPFAM" id="SSF55347">
    <property type="entry name" value="Glyceraldehyde-3-phosphate dehydrogenase-like, C-terminal domain"/>
    <property type="match status" value="1"/>
</dbReference>
<evidence type="ECO:0000313" key="5">
    <source>
        <dbReference type="EMBL" id="AMM32185.1"/>
    </source>
</evidence>
<name>A0A127A0M4_9MICC</name>
<dbReference type="PATRIC" id="fig|37927.3.peg.1556"/>
<keyword evidence="1" id="KW-0560">Oxidoreductase</keyword>
<dbReference type="AlphaFoldDB" id="A0A127A0M4"/>
<dbReference type="Proteomes" id="UP000070134">
    <property type="component" value="Chromosome"/>
</dbReference>
<evidence type="ECO:0000313" key="6">
    <source>
        <dbReference type="Proteomes" id="UP000070134"/>
    </source>
</evidence>
<evidence type="ECO:0000256" key="1">
    <source>
        <dbReference type="ARBA" id="ARBA00023002"/>
    </source>
</evidence>
<gene>
    <name evidence="5" type="ORF">SA2016_1508</name>
</gene>
<dbReference type="KEGG" id="satk:SA2016_1508"/>
<organism evidence="5 6">
    <name type="scientific">Sinomonas atrocyanea</name>
    <dbReference type="NCBI Taxonomy" id="37927"/>
    <lineage>
        <taxon>Bacteria</taxon>
        <taxon>Bacillati</taxon>
        <taxon>Actinomycetota</taxon>
        <taxon>Actinomycetes</taxon>
        <taxon>Micrococcales</taxon>
        <taxon>Micrococcaceae</taxon>
        <taxon>Sinomonas</taxon>
    </lineage>
</organism>
<dbReference type="InterPro" id="IPR036291">
    <property type="entry name" value="NAD(P)-bd_dom_sf"/>
</dbReference>
<keyword evidence="6" id="KW-1185">Reference proteome</keyword>
<evidence type="ECO:0000256" key="2">
    <source>
        <dbReference type="ARBA" id="ARBA00023027"/>
    </source>
</evidence>
<keyword evidence="2" id="KW-0520">NAD</keyword>
<dbReference type="Gene3D" id="3.40.50.720">
    <property type="entry name" value="NAD(P)-binding Rossmann-like Domain"/>
    <property type="match status" value="1"/>
</dbReference>
<dbReference type="Pfam" id="PF22725">
    <property type="entry name" value="GFO_IDH_MocA_C3"/>
    <property type="match status" value="1"/>
</dbReference>
<sequence length="377" mass="40067">MAAVLRSGIIGTGFMGEVHAHAVRAAGGTLSAVAGRTTQSAERAAAMLGAAHSAASPEDLIDRDDVDVVHICSPNTTHAEYAERALAAGKAVVCEKPLATSVEDAAQLADLAHRHGSVTSVPFVYRFYPAVREARSLVRRGDPGRLWLLHGSYLQDWLASPQTTNWRVDPARGGASRAFGDIGVHWCDLMEFVTGQRITRLVASTSQAFAERLGDRGSSPVATEDGATVLFETDQGATGSVVVSQVTPGRKNRLWFSFDGTDASLSFDQEQPDTLWVGRTAASTRVAAGRDTLTTEAGRRYARLPAGHPQGYQDSFNAFVADVYDAVRGNAPDGLPTFADGLRAARLTQAIITSAQSGGWVATPLQDEPARRAHTTI</sequence>
<dbReference type="InterPro" id="IPR055170">
    <property type="entry name" value="GFO_IDH_MocA-like_dom"/>
</dbReference>
<dbReference type="STRING" id="37927.SA2016_1508"/>
<dbReference type="SUPFAM" id="SSF51735">
    <property type="entry name" value="NAD(P)-binding Rossmann-fold domains"/>
    <property type="match status" value="1"/>
</dbReference>
<feature type="domain" description="Gfo/Idh/MocA-like oxidoreductase N-terminal" evidence="3">
    <location>
        <begin position="6"/>
        <end position="121"/>
    </location>
</feature>